<name>A0AAJ1IJV3_9SPIO</name>
<dbReference type="PANTHER" id="PTHR33171:SF17">
    <property type="entry name" value="LARA-LIKE N-TERMINAL DOMAIN-CONTAINING PROTEIN"/>
    <property type="match status" value="1"/>
</dbReference>
<dbReference type="Pfam" id="PF09861">
    <property type="entry name" value="Lar_N"/>
    <property type="match status" value="1"/>
</dbReference>
<accession>A0AAJ1IJV3</accession>
<dbReference type="InterPro" id="IPR043166">
    <property type="entry name" value="LarA-like_C"/>
</dbReference>
<dbReference type="Proteomes" id="UP001221217">
    <property type="component" value="Unassembled WGS sequence"/>
</dbReference>
<evidence type="ECO:0000313" key="2">
    <source>
        <dbReference type="EMBL" id="MDC7228450.1"/>
    </source>
</evidence>
<dbReference type="EMBL" id="JAQQAL010000047">
    <property type="protein sequence ID" value="MDC7228450.1"/>
    <property type="molecule type" value="Genomic_DNA"/>
</dbReference>
<dbReference type="InterPro" id="IPR048068">
    <property type="entry name" value="LarA-like"/>
</dbReference>
<dbReference type="InterPro" id="IPR018657">
    <property type="entry name" value="LarA-like_N"/>
</dbReference>
<protein>
    <submittedName>
        <fullName evidence="2">Lactate racemase domain-containing protein</fullName>
    </submittedName>
</protein>
<dbReference type="AlphaFoldDB" id="A0AAJ1IJV3"/>
<sequence>MLYISEGGINRDISHQEFTDLTKKALNMLSERRKVLILPPDYSRIASQAGVAALAAYKFYGSAVTDILPATGTHIPMTPEEINRMYPGLPQNLFRTHNWRKDVKTLGRIPADFIREISSSELDFDWPVQVNSLLSDGGHDLILSIGQVVPHEVVGMANHNKNLFVGTGGVEAINKSHYIGAVHGLEKLMGQIDTPVRRLFNRAQTDFGKNLPVVYVQTVVAADADGLLKLRGVYIGDDDECFKKAAKLSQQVNITRLPGRMKRITVFLQPDKFRSTWIGNKAIYRSRMAIIDGGELNIIAPGVDRFGEDPGIDALIRKYGYRGTEATVRAVKNNKDLRNSLATAAHLIHSSTEGRFRINFAAGGLSSTEITSAGFNSLDLTAAKNLFKPEEKKAGINLDAEGNEFYLIKNAGIGLWTAED</sequence>
<dbReference type="PANTHER" id="PTHR33171">
    <property type="entry name" value="LAR_N DOMAIN-CONTAINING PROTEIN"/>
    <property type="match status" value="1"/>
</dbReference>
<proteinExistence type="predicted"/>
<dbReference type="Gene3D" id="3.90.226.30">
    <property type="match status" value="1"/>
</dbReference>
<gene>
    <name evidence="2" type="ORF">PQJ61_16940</name>
</gene>
<reference evidence="2 3" key="1">
    <citation type="submission" date="2022-12" db="EMBL/GenBank/DDBJ databases">
        <title>Metagenome assembled genome from gulf of manar.</title>
        <authorList>
            <person name="Kohli P."/>
            <person name="Pk S."/>
            <person name="Venkata Ramana C."/>
            <person name="Sasikala C."/>
        </authorList>
    </citation>
    <scope>NUCLEOTIDE SEQUENCE [LARGE SCALE GENOMIC DNA]</scope>
    <source>
        <strain evidence="2">JB008</strain>
    </source>
</reference>
<dbReference type="Gene3D" id="3.40.50.11440">
    <property type="match status" value="1"/>
</dbReference>
<evidence type="ECO:0000259" key="1">
    <source>
        <dbReference type="Pfam" id="PF09861"/>
    </source>
</evidence>
<comment type="caution">
    <text evidence="2">The sequence shown here is derived from an EMBL/GenBank/DDBJ whole genome shotgun (WGS) entry which is preliminary data.</text>
</comment>
<evidence type="ECO:0000313" key="3">
    <source>
        <dbReference type="Proteomes" id="UP001221217"/>
    </source>
</evidence>
<dbReference type="GO" id="GO:0050043">
    <property type="term" value="F:lactate racemase activity"/>
    <property type="evidence" value="ECO:0007669"/>
    <property type="project" value="InterPro"/>
</dbReference>
<feature type="domain" description="LarA-like N-terminal" evidence="1">
    <location>
        <begin position="25"/>
        <end position="179"/>
    </location>
</feature>
<organism evidence="2 3">
    <name type="scientific">Candidatus Thalassospirochaeta sargassi</name>
    <dbReference type="NCBI Taxonomy" id="3119039"/>
    <lineage>
        <taxon>Bacteria</taxon>
        <taxon>Pseudomonadati</taxon>
        <taxon>Spirochaetota</taxon>
        <taxon>Spirochaetia</taxon>
        <taxon>Spirochaetales</taxon>
        <taxon>Spirochaetaceae</taxon>
        <taxon>Candidatus Thalassospirochaeta</taxon>
    </lineage>
</organism>